<evidence type="ECO:0000313" key="3">
    <source>
        <dbReference type="EMBL" id="CFX43301.1"/>
    </source>
</evidence>
<feature type="transmembrane region" description="Helical" evidence="1">
    <location>
        <begin position="36"/>
        <end position="55"/>
    </location>
</feature>
<dbReference type="Gene3D" id="3.10.620.30">
    <property type="match status" value="1"/>
</dbReference>
<keyword evidence="1" id="KW-1133">Transmembrane helix</keyword>
<feature type="transmembrane region" description="Helical" evidence="1">
    <location>
        <begin position="112"/>
        <end position="129"/>
    </location>
</feature>
<name>A0A0E4C8D7_9FIRM</name>
<protein>
    <submittedName>
        <fullName evidence="3">Transglutaminase-like</fullName>
    </submittedName>
</protein>
<keyword evidence="1" id="KW-0472">Membrane</keyword>
<feature type="domain" description="Transglutaminase-like" evidence="2">
    <location>
        <begin position="311"/>
        <end position="373"/>
    </location>
</feature>
<dbReference type="PANTHER" id="PTHR33490">
    <property type="entry name" value="BLR5614 PROTEIN-RELATED"/>
    <property type="match status" value="1"/>
</dbReference>
<dbReference type="Pfam" id="PF01841">
    <property type="entry name" value="Transglut_core"/>
    <property type="match status" value="1"/>
</dbReference>
<evidence type="ECO:0000313" key="4">
    <source>
        <dbReference type="Proteomes" id="UP000045545"/>
    </source>
</evidence>
<dbReference type="SMART" id="SM00460">
    <property type="entry name" value="TGc"/>
    <property type="match status" value="1"/>
</dbReference>
<dbReference type="EMBL" id="CGIH01000021">
    <property type="protein sequence ID" value="CFX43301.1"/>
    <property type="molecule type" value="Genomic_DNA"/>
</dbReference>
<accession>A0A0E4C8D7</accession>
<evidence type="ECO:0000256" key="1">
    <source>
        <dbReference type="SAM" id="Phobius"/>
    </source>
</evidence>
<feature type="transmembrane region" description="Helical" evidence="1">
    <location>
        <begin position="6"/>
        <end position="24"/>
    </location>
</feature>
<evidence type="ECO:0000259" key="2">
    <source>
        <dbReference type="SMART" id="SM00460"/>
    </source>
</evidence>
<keyword evidence="1" id="KW-0812">Transmembrane</keyword>
<gene>
    <name evidence="3" type="ORF">1197</name>
</gene>
<dbReference type="RefSeq" id="WP_046496600.1">
    <property type="nucleotide sequence ID" value="NZ_CGIH01000021.1"/>
</dbReference>
<dbReference type="InterPro" id="IPR038765">
    <property type="entry name" value="Papain-like_cys_pep_sf"/>
</dbReference>
<feature type="transmembrane region" description="Helical" evidence="1">
    <location>
        <begin position="88"/>
        <end position="105"/>
    </location>
</feature>
<dbReference type="Proteomes" id="UP000045545">
    <property type="component" value="Unassembled WGS sequence"/>
</dbReference>
<feature type="transmembrane region" description="Helical" evidence="1">
    <location>
        <begin position="149"/>
        <end position="167"/>
    </location>
</feature>
<dbReference type="AlphaFoldDB" id="A0A0E4C8D7"/>
<sequence length="398" mass="44443">MPDINPITALLLIIAALPIISGVFMQFSREGVRQSLISLFDNLVFIALIFLAIYLTKQVFFEPSNRIGHQIYDLIPASLQTLLLGQDVIIYLVMVPLLLAFFWGLIQPLTKVFNRFIVFPLANALYGLLSLGGPLLKGFTGAVVQIPRAAISVLLLGLGLNFMVYYAPMPALSASMNESSLYQALSEDVLYPLLNSNLAKKIPVIVNDAFAQATGLNVPDEEELNNLDESVRELMKGRVITYFNGVTLDTAVTSNEQIDKMARQIVGREKNDTRKAYLIYRWIAQNLTYDHDKAARIATDTTGMESGSIVAFETRSGICFDYASLYVSMCRAVGLKVRMVTGLAYSGSNWGDHAWNQVYSSEEDRWINVDATFGQTGNYFDKPDFKVDHRYPQVQGEW</sequence>
<dbReference type="PANTHER" id="PTHR33490:SF3">
    <property type="entry name" value="CONSERVED INTEGRAL MEMBRANE PROTEIN"/>
    <property type="match status" value="1"/>
</dbReference>
<reference evidence="3 4" key="1">
    <citation type="submission" date="2015-03" db="EMBL/GenBank/DDBJ databases">
        <authorList>
            <person name="Murphy D."/>
        </authorList>
    </citation>
    <scope>NUCLEOTIDE SEQUENCE [LARGE SCALE GENOMIC DNA]</scope>
    <source>
        <strain evidence="3 4">OL-4</strain>
    </source>
</reference>
<dbReference type="SUPFAM" id="SSF54001">
    <property type="entry name" value="Cysteine proteinases"/>
    <property type="match status" value="1"/>
</dbReference>
<dbReference type="OrthoDB" id="1817605at2"/>
<dbReference type="InterPro" id="IPR002931">
    <property type="entry name" value="Transglutaminase-like"/>
</dbReference>
<proteinExistence type="predicted"/>
<organism evidence="3 4">
    <name type="scientific">Syntrophomonas zehnderi OL-4</name>
    <dbReference type="NCBI Taxonomy" id="690567"/>
    <lineage>
        <taxon>Bacteria</taxon>
        <taxon>Bacillati</taxon>
        <taxon>Bacillota</taxon>
        <taxon>Clostridia</taxon>
        <taxon>Eubacteriales</taxon>
        <taxon>Syntrophomonadaceae</taxon>
        <taxon>Syntrophomonas</taxon>
    </lineage>
</organism>
<keyword evidence="4" id="KW-1185">Reference proteome</keyword>